<organism evidence="1 2">
    <name type="scientific">Xenorhabdus nematophila (strain ATCC 19061 / DSM 3370 / CCUG 14189 / LMG 1036 / NCIMB 9965 / AN6)</name>
    <dbReference type="NCBI Taxonomy" id="406817"/>
    <lineage>
        <taxon>Bacteria</taxon>
        <taxon>Pseudomonadati</taxon>
        <taxon>Pseudomonadota</taxon>
        <taxon>Gammaproteobacteria</taxon>
        <taxon>Enterobacterales</taxon>
        <taxon>Morganellaceae</taxon>
        <taxon>Xenorhabdus</taxon>
    </lineage>
</organism>
<dbReference type="HOGENOM" id="CLU_196159_0_0_6"/>
<gene>
    <name evidence="1" type="ordered locus">XNC1_3508</name>
</gene>
<sequence>MTKLIVKPFGWSRRGESCPQSSDKLRGEYGRLNQSLLFIIVRDRFSIRISPVFSDHFLFISKHSLRVGSGSPFRGTSDNV</sequence>
<dbReference type="Proteomes" id="UP000008075">
    <property type="component" value="Chromosome"/>
</dbReference>
<reference evidence="1 2" key="1">
    <citation type="journal article" date="2011" name="PLoS ONE">
        <title>The entomopathogenic bacterial endosymbionts xenorhabdus and photorhabdus: convergent lifestyles from divergent genomes.</title>
        <authorList>
            <person name="Chaston J.M."/>
            <person name="Suen G."/>
            <person name="Tucker S.L."/>
            <person name="Andersen A.W."/>
            <person name="Bhasin A."/>
            <person name="Bode E."/>
            <person name="Bode H.B."/>
            <person name="Brachmann A.O."/>
            <person name="Cowles C.E."/>
            <person name="Cowles K.N."/>
            <person name="Darby C."/>
            <person name="de Leon L."/>
            <person name="Drace K."/>
            <person name="Du Z."/>
            <person name="Givaudan A."/>
            <person name="Herbert Tran E.E."/>
            <person name="Jewell K.A."/>
            <person name="Knack J.J."/>
            <person name="Krasomil-Osterfeld K.C."/>
            <person name="Kukor R."/>
            <person name="Lanois A."/>
            <person name="Latreille P."/>
            <person name="Leimgruber N.K."/>
            <person name="Lipke C.M."/>
            <person name="Liu R."/>
            <person name="Lu X."/>
            <person name="Martens E.C."/>
            <person name="Marri P.R."/>
            <person name="Medigue C."/>
            <person name="Menard M.L."/>
            <person name="Miller N.M."/>
            <person name="Morales-Soto N."/>
            <person name="Norton S."/>
            <person name="Ogier J.C."/>
            <person name="Orchard S.S."/>
            <person name="Park D."/>
            <person name="Park Y."/>
            <person name="Qurollo B.A."/>
            <person name="Sugar D.R."/>
            <person name="Richards G.R."/>
            <person name="Rouy Z."/>
            <person name="Slominski B."/>
            <person name="Slominski K."/>
            <person name="Snyder H."/>
            <person name="Tjaden B.C."/>
            <person name="van der Hoeven R."/>
            <person name="Welch R.D."/>
            <person name="Wheeler C."/>
            <person name="Xiang B."/>
            <person name="Barbazuk B."/>
            <person name="Gaudriault S."/>
            <person name="Goodner B."/>
            <person name="Slater S.C."/>
            <person name="Forst S."/>
            <person name="Goldman B.S."/>
            <person name="Goodrich-Blair H."/>
        </authorList>
    </citation>
    <scope>NUCLEOTIDE SEQUENCE [LARGE SCALE GENOMIC DNA]</scope>
    <source>
        <strain evidence="2">ATCC 19061 / DSM 3370 / CCUG 14189 / LMG 1036 / NCIMB 9965 / AN6</strain>
    </source>
</reference>
<evidence type="ECO:0000313" key="2">
    <source>
        <dbReference type="Proteomes" id="UP000008075"/>
    </source>
</evidence>
<evidence type="ECO:0000313" key="1">
    <source>
        <dbReference type="EMBL" id="CBJ91547.1"/>
    </source>
</evidence>
<dbReference type="EMBL" id="FN667742">
    <property type="protein sequence ID" value="CBJ91547.1"/>
    <property type="molecule type" value="Genomic_DNA"/>
</dbReference>
<name>D3V9J7_XENNA</name>
<protein>
    <submittedName>
        <fullName evidence="1">Uncharacterized protein</fullName>
    </submittedName>
</protein>
<proteinExistence type="predicted"/>
<accession>D3V9J7</accession>
<dbReference type="AlphaFoldDB" id="D3V9J7"/>
<dbReference type="KEGG" id="xne:XNC1_3508"/>
<keyword evidence="2" id="KW-1185">Reference proteome</keyword>